<evidence type="ECO:0000256" key="5">
    <source>
        <dbReference type="ARBA" id="ARBA00023274"/>
    </source>
</evidence>
<proteinExistence type="inferred from homology"/>
<evidence type="ECO:0000313" key="8">
    <source>
        <dbReference type="EMBL" id="MBW0463080.1"/>
    </source>
</evidence>
<dbReference type="PANTHER" id="PTHR21396">
    <property type="entry name" value="39S RIBOSOMAL PROTEIN L43"/>
    <property type="match status" value="1"/>
</dbReference>
<evidence type="ECO:0000259" key="7">
    <source>
        <dbReference type="SMART" id="SM00916"/>
    </source>
</evidence>
<keyword evidence="3" id="KW-0689">Ribosomal protein</keyword>
<comment type="similarity">
    <text evidence="2">Belongs to the mitochondrion-specific ribosomal protein mL43 family.</text>
</comment>
<comment type="subcellular location">
    <subcellularLocation>
        <location evidence="1">Mitochondrion</location>
    </subcellularLocation>
</comment>
<dbReference type="InterPro" id="IPR007741">
    <property type="entry name" value="Ribosomal_mL43/mS25/NADH_DH"/>
</dbReference>
<reference evidence="8" key="1">
    <citation type="submission" date="2021-03" db="EMBL/GenBank/DDBJ databases">
        <title>Draft genome sequence of rust myrtle Austropuccinia psidii MF-1, a brazilian biotype.</title>
        <authorList>
            <person name="Quecine M.C."/>
            <person name="Pachon D.M.R."/>
            <person name="Bonatelli M.L."/>
            <person name="Correr F.H."/>
            <person name="Franceschini L.M."/>
            <person name="Leite T.F."/>
            <person name="Margarido G.R.A."/>
            <person name="Almeida C.A."/>
            <person name="Ferrarezi J.A."/>
            <person name="Labate C.A."/>
        </authorList>
    </citation>
    <scope>NUCLEOTIDE SEQUENCE</scope>
    <source>
        <strain evidence="8">MF-1</strain>
    </source>
</reference>
<evidence type="ECO:0000256" key="3">
    <source>
        <dbReference type="ARBA" id="ARBA00022980"/>
    </source>
</evidence>
<evidence type="ECO:0000256" key="2">
    <source>
        <dbReference type="ARBA" id="ARBA00006073"/>
    </source>
</evidence>
<dbReference type="GO" id="GO:0032543">
    <property type="term" value="P:mitochondrial translation"/>
    <property type="evidence" value="ECO:0007669"/>
    <property type="project" value="InterPro"/>
</dbReference>
<dbReference type="SUPFAM" id="SSF52833">
    <property type="entry name" value="Thioredoxin-like"/>
    <property type="match status" value="1"/>
</dbReference>
<sequence length="228" mass="25648">MGPSLTVIMFVASEYQSVLARTNLSYITQLPPDSACQRCPDVTWLSSPLSPTRLWLPLNFHAAWIFSISASATKIRRAMPAPHIVPRILRRQLLTQPNRSNPEAFILPIRKLMIEFNQQRANQSGLRDFLASSPWFYQIVKSHPFVEFVVKPTGGAGILKGFYLNNNRTKTIPVDNLDPNQIKNKIQILLNSSGQKLSKGSEKNPVLISDMNSNQPTRGHFSSLHESL</sequence>
<evidence type="ECO:0000256" key="4">
    <source>
        <dbReference type="ARBA" id="ARBA00023128"/>
    </source>
</evidence>
<evidence type="ECO:0000256" key="6">
    <source>
        <dbReference type="ARBA" id="ARBA00035188"/>
    </source>
</evidence>
<dbReference type="GO" id="GO:0003735">
    <property type="term" value="F:structural constituent of ribosome"/>
    <property type="evidence" value="ECO:0007669"/>
    <property type="project" value="InterPro"/>
</dbReference>
<dbReference type="AlphaFoldDB" id="A0A9Q3BDP9"/>
<feature type="domain" description="Ribosomal protein/NADH dehydrogenase" evidence="7">
    <location>
        <begin position="119"/>
        <end position="193"/>
    </location>
</feature>
<keyword evidence="4" id="KW-0496">Mitochondrion</keyword>
<dbReference type="Proteomes" id="UP000765509">
    <property type="component" value="Unassembled WGS sequence"/>
</dbReference>
<dbReference type="OrthoDB" id="88at2759"/>
<protein>
    <recommendedName>
        <fullName evidence="6">Large ribosomal subunit protein mL43</fullName>
    </recommendedName>
</protein>
<dbReference type="InterPro" id="IPR036249">
    <property type="entry name" value="Thioredoxin-like_sf"/>
</dbReference>
<keyword evidence="9" id="KW-1185">Reference proteome</keyword>
<dbReference type="SMART" id="SM00916">
    <property type="entry name" value="L51_S25_CI-B8"/>
    <property type="match status" value="1"/>
</dbReference>
<comment type="caution">
    <text evidence="8">The sequence shown here is derived from an EMBL/GenBank/DDBJ whole genome shotgun (WGS) entry which is preliminary data.</text>
</comment>
<evidence type="ECO:0000313" key="9">
    <source>
        <dbReference type="Proteomes" id="UP000765509"/>
    </source>
</evidence>
<accession>A0A9Q3BDP9</accession>
<dbReference type="EMBL" id="AVOT02000480">
    <property type="protein sequence ID" value="MBW0463080.1"/>
    <property type="molecule type" value="Genomic_DNA"/>
</dbReference>
<keyword evidence="5" id="KW-0687">Ribonucleoprotein</keyword>
<organism evidence="8 9">
    <name type="scientific">Austropuccinia psidii MF-1</name>
    <dbReference type="NCBI Taxonomy" id="1389203"/>
    <lineage>
        <taxon>Eukaryota</taxon>
        <taxon>Fungi</taxon>
        <taxon>Dikarya</taxon>
        <taxon>Basidiomycota</taxon>
        <taxon>Pucciniomycotina</taxon>
        <taxon>Pucciniomycetes</taxon>
        <taxon>Pucciniales</taxon>
        <taxon>Sphaerophragmiaceae</taxon>
        <taxon>Austropuccinia</taxon>
    </lineage>
</organism>
<dbReference type="Gene3D" id="3.40.30.10">
    <property type="entry name" value="Glutaredoxin"/>
    <property type="match status" value="1"/>
</dbReference>
<dbReference type="PANTHER" id="PTHR21396:SF2">
    <property type="entry name" value="LARGE RIBOSOMAL SUBUNIT PROTEIN ML43"/>
    <property type="match status" value="1"/>
</dbReference>
<dbReference type="InterPro" id="IPR039927">
    <property type="entry name" value="Ribosomal_mL43"/>
</dbReference>
<evidence type="ECO:0000256" key="1">
    <source>
        <dbReference type="ARBA" id="ARBA00004173"/>
    </source>
</evidence>
<gene>
    <name evidence="8" type="ORF">O181_002795</name>
</gene>
<name>A0A9Q3BDP9_9BASI</name>
<dbReference type="GO" id="GO:0005762">
    <property type="term" value="C:mitochondrial large ribosomal subunit"/>
    <property type="evidence" value="ECO:0007669"/>
    <property type="project" value="TreeGrafter"/>
</dbReference>